<organism evidence="1 2">
    <name type="scientific">Brassica cretica</name>
    <name type="common">Mustard</name>
    <dbReference type="NCBI Taxonomy" id="69181"/>
    <lineage>
        <taxon>Eukaryota</taxon>
        <taxon>Viridiplantae</taxon>
        <taxon>Streptophyta</taxon>
        <taxon>Embryophyta</taxon>
        <taxon>Tracheophyta</taxon>
        <taxon>Spermatophyta</taxon>
        <taxon>Magnoliopsida</taxon>
        <taxon>eudicotyledons</taxon>
        <taxon>Gunneridae</taxon>
        <taxon>Pentapetalae</taxon>
        <taxon>rosids</taxon>
        <taxon>malvids</taxon>
        <taxon>Brassicales</taxon>
        <taxon>Brassicaceae</taxon>
        <taxon>Brassiceae</taxon>
        <taxon>Brassica</taxon>
    </lineage>
</organism>
<gene>
    <name evidence="1" type="ORF">F2Q69_00054623</name>
</gene>
<proteinExistence type="predicted"/>
<reference evidence="1" key="1">
    <citation type="submission" date="2019-12" db="EMBL/GenBank/DDBJ databases">
        <title>Genome sequencing and annotation of Brassica cretica.</title>
        <authorList>
            <person name="Studholme D.J."/>
            <person name="Sarris P."/>
        </authorList>
    </citation>
    <scope>NUCLEOTIDE SEQUENCE</scope>
    <source>
        <strain evidence="1">PFS-109/04</strain>
        <tissue evidence="1">Leaf</tissue>
    </source>
</reference>
<dbReference type="Proteomes" id="UP000712600">
    <property type="component" value="Unassembled WGS sequence"/>
</dbReference>
<dbReference type="AlphaFoldDB" id="A0A8S9MV03"/>
<protein>
    <submittedName>
        <fullName evidence="1">Uncharacterized protein</fullName>
    </submittedName>
</protein>
<dbReference type="EMBL" id="QGKX02002183">
    <property type="protein sequence ID" value="KAF3487835.1"/>
    <property type="molecule type" value="Genomic_DNA"/>
</dbReference>
<name>A0A8S9MV03_BRACR</name>
<sequence length="126" mass="13993">MFSDSAIIEQPQRQVPPSPFFDLFFLRHLKPPEICKNKLGSAIIQQAMTIEDKKSLEFALSVWKSNRDRLIGRLTADGVLAHSWMEQLSERGQGQYDQDGVGCEGLESGGCSFSTESKLIGSKTIS</sequence>
<evidence type="ECO:0000313" key="2">
    <source>
        <dbReference type="Proteomes" id="UP000712600"/>
    </source>
</evidence>
<comment type="caution">
    <text evidence="1">The sequence shown here is derived from an EMBL/GenBank/DDBJ whole genome shotgun (WGS) entry which is preliminary data.</text>
</comment>
<accession>A0A8S9MV03</accession>
<evidence type="ECO:0000313" key="1">
    <source>
        <dbReference type="EMBL" id="KAF3487835.1"/>
    </source>
</evidence>